<feature type="region of interest" description="Disordered" evidence="6">
    <location>
        <begin position="1"/>
        <end position="20"/>
    </location>
</feature>
<comment type="similarity">
    <text evidence="1">Belongs to the ABC transporter superfamily.</text>
</comment>
<evidence type="ECO:0000256" key="5">
    <source>
        <dbReference type="ARBA" id="ARBA00024722"/>
    </source>
</evidence>
<evidence type="ECO:0000256" key="6">
    <source>
        <dbReference type="SAM" id="MobiDB-lite"/>
    </source>
</evidence>
<dbReference type="PROSITE" id="PS00211">
    <property type="entry name" value="ABC_TRANSPORTER_1"/>
    <property type="match status" value="1"/>
</dbReference>
<dbReference type="Proteomes" id="UP000183174">
    <property type="component" value="Unassembled WGS sequence"/>
</dbReference>
<evidence type="ECO:0000256" key="2">
    <source>
        <dbReference type="ARBA" id="ARBA00022448"/>
    </source>
</evidence>
<keyword evidence="4 8" id="KW-0067">ATP-binding</keyword>
<dbReference type="Gene3D" id="3.40.50.300">
    <property type="entry name" value="P-loop containing nucleotide triphosphate hydrolases"/>
    <property type="match status" value="1"/>
</dbReference>
<dbReference type="PROSITE" id="PS50893">
    <property type="entry name" value="ABC_TRANSPORTER_2"/>
    <property type="match status" value="1"/>
</dbReference>
<dbReference type="GO" id="GO:0016887">
    <property type="term" value="F:ATP hydrolysis activity"/>
    <property type="evidence" value="ECO:0007669"/>
    <property type="project" value="InterPro"/>
</dbReference>
<dbReference type="PANTHER" id="PTHR42788">
    <property type="entry name" value="TAURINE IMPORT ATP-BINDING PROTEIN-RELATED"/>
    <property type="match status" value="1"/>
</dbReference>
<dbReference type="InterPro" id="IPR027417">
    <property type="entry name" value="P-loop_NTPase"/>
</dbReference>
<keyword evidence="2" id="KW-0813">Transport</keyword>
<comment type="function">
    <text evidence="5">Involved in beta-(1--&gt;2)glucan export. Transmembrane domains (TMD) form a pore in the inner membrane and the ATP-binding domain (NBD) is responsible for energy generation.</text>
</comment>
<dbReference type="InterPro" id="IPR003439">
    <property type="entry name" value="ABC_transporter-like_ATP-bd"/>
</dbReference>
<dbReference type="InterPro" id="IPR017871">
    <property type="entry name" value="ABC_transporter-like_CS"/>
</dbReference>
<evidence type="ECO:0000256" key="3">
    <source>
        <dbReference type="ARBA" id="ARBA00022741"/>
    </source>
</evidence>
<accession>A0A1C3X7R7</accession>
<sequence length="324" mass="35652">MKARQNGRGSNDAPHGRESDSLSGRLLAKLMPLNPRASGTEGGMTVVSARSSEWVRPVTQQDPASAIIEIDRVSQVFKTSARKNHVALSDISLTIEEGAFVSILGPSGCGKSTLLYIVGGFVSPTSGAAKMKGQAITGPGPDRGPVFQEFALFPWKTVLGNVMYGPRQQGIRGTEAEAQSRALIEMVGLKGYENFYPKELSGGMKQRVALARTLAYHPEVLLMDEPFGALDAHTRTRLQNDLLNIWERDRKTVLFVTHSVDEAVFLSDKVVMMSKSPGRIRQVIDIDLPRPRRRNELLLDPRYQKYVVDIERMFDESDEAGAPA</sequence>
<dbReference type="CDD" id="cd03293">
    <property type="entry name" value="ABC_NrtD_SsuB_transporters"/>
    <property type="match status" value="1"/>
</dbReference>
<dbReference type="Pfam" id="PF00005">
    <property type="entry name" value="ABC_tran"/>
    <property type="match status" value="1"/>
</dbReference>
<evidence type="ECO:0000256" key="1">
    <source>
        <dbReference type="ARBA" id="ARBA00005417"/>
    </source>
</evidence>
<protein>
    <submittedName>
        <fullName evidence="8">NitT/TauT family transport system ATP-binding protein</fullName>
    </submittedName>
</protein>
<dbReference type="EMBL" id="FMAE01000010">
    <property type="protein sequence ID" value="SCB48166.1"/>
    <property type="molecule type" value="Genomic_DNA"/>
</dbReference>
<dbReference type="InterPro" id="IPR050166">
    <property type="entry name" value="ABC_transporter_ATP-bind"/>
</dbReference>
<evidence type="ECO:0000313" key="9">
    <source>
        <dbReference type="Proteomes" id="UP000183174"/>
    </source>
</evidence>
<dbReference type="GO" id="GO:0005524">
    <property type="term" value="F:ATP binding"/>
    <property type="evidence" value="ECO:0007669"/>
    <property type="project" value="UniProtKB-KW"/>
</dbReference>
<dbReference type="PANTHER" id="PTHR42788:SF13">
    <property type="entry name" value="ALIPHATIC SULFONATES IMPORT ATP-BINDING PROTEIN SSUB"/>
    <property type="match status" value="1"/>
</dbReference>
<dbReference type="InterPro" id="IPR003593">
    <property type="entry name" value="AAA+_ATPase"/>
</dbReference>
<dbReference type="SUPFAM" id="SSF52540">
    <property type="entry name" value="P-loop containing nucleoside triphosphate hydrolases"/>
    <property type="match status" value="1"/>
</dbReference>
<evidence type="ECO:0000256" key="4">
    <source>
        <dbReference type="ARBA" id="ARBA00022840"/>
    </source>
</evidence>
<gene>
    <name evidence="8" type="ORF">GA0061099_101053</name>
</gene>
<organism evidence="8 9">
    <name type="scientific">Bradyrhizobium yuanmingense</name>
    <dbReference type="NCBI Taxonomy" id="108015"/>
    <lineage>
        <taxon>Bacteria</taxon>
        <taxon>Pseudomonadati</taxon>
        <taxon>Pseudomonadota</taxon>
        <taxon>Alphaproteobacteria</taxon>
        <taxon>Hyphomicrobiales</taxon>
        <taxon>Nitrobacteraceae</taxon>
        <taxon>Bradyrhizobium</taxon>
    </lineage>
</organism>
<proteinExistence type="inferred from homology"/>
<dbReference type="AlphaFoldDB" id="A0A1C3X7R7"/>
<dbReference type="SMART" id="SM00382">
    <property type="entry name" value="AAA"/>
    <property type="match status" value="1"/>
</dbReference>
<feature type="domain" description="ABC transporter" evidence="7">
    <location>
        <begin position="71"/>
        <end position="300"/>
    </location>
</feature>
<name>A0A1C3X7R7_9BRAD</name>
<keyword evidence="3" id="KW-0547">Nucleotide-binding</keyword>
<evidence type="ECO:0000259" key="7">
    <source>
        <dbReference type="PROSITE" id="PS50893"/>
    </source>
</evidence>
<evidence type="ECO:0000313" key="8">
    <source>
        <dbReference type="EMBL" id="SCB48166.1"/>
    </source>
</evidence>
<reference evidence="8 9" key="1">
    <citation type="submission" date="2016-08" db="EMBL/GenBank/DDBJ databases">
        <authorList>
            <person name="Seilhamer J.J."/>
        </authorList>
    </citation>
    <scope>NUCLEOTIDE SEQUENCE [LARGE SCALE GENOMIC DNA]</scope>
    <source>
        <strain evidence="8 9">CCBAU 10071</strain>
    </source>
</reference>